<accession>A0A0C1RDY4</accession>
<dbReference type="InterPro" id="IPR050229">
    <property type="entry name" value="GlpE_sulfurtransferase"/>
</dbReference>
<evidence type="ECO:0000313" key="3">
    <source>
        <dbReference type="EMBL" id="KIE10435.1"/>
    </source>
</evidence>
<dbReference type="EMBL" id="JHEG04000001">
    <property type="protein sequence ID" value="KAF3886409.1"/>
    <property type="molecule type" value="Genomic_DNA"/>
</dbReference>
<dbReference type="EMBL" id="JHEG02000048">
    <property type="protein sequence ID" value="KIE10435.1"/>
    <property type="molecule type" value="Genomic_DNA"/>
</dbReference>
<dbReference type="AlphaFoldDB" id="A0A0C1RDY4"/>
<dbReference type="Gene3D" id="3.40.250.10">
    <property type="entry name" value="Rhodanese-like domain"/>
    <property type="match status" value="1"/>
</dbReference>
<dbReference type="STRING" id="1479485.DA73_0217905"/>
<evidence type="ECO:0000313" key="4">
    <source>
        <dbReference type="Proteomes" id="UP000029738"/>
    </source>
</evidence>
<dbReference type="PANTHER" id="PTHR43031">
    <property type="entry name" value="FAD-DEPENDENT OXIDOREDUCTASE"/>
    <property type="match status" value="1"/>
</dbReference>
<sequence>MENTLLGAFASHSDAHDLKSRLEWGQPGFTIVDVRDRRTFNQGHISGAIPIPLNDLTKRASSLVKSRDIYIYGESDEQSANAAQTLREAGFAHVSTLTGGLAAWQAAGGAVEGV</sequence>
<dbReference type="OrthoDB" id="513390at2"/>
<dbReference type="CDD" id="cd00158">
    <property type="entry name" value="RHOD"/>
    <property type="match status" value="1"/>
</dbReference>
<gene>
    <name evidence="3" type="ORF">DA73_0217905</name>
    <name evidence="2" type="ORF">DA73_0400013670</name>
</gene>
<dbReference type="PROSITE" id="PS50206">
    <property type="entry name" value="RHODANESE_3"/>
    <property type="match status" value="1"/>
</dbReference>
<organism evidence="3">
    <name type="scientific">Tolypothrix bouteillei VB521301</name>
    <dbReference type="NCBI Taxonomy" id="1479485"/>
    <lineage>
        <taxon>Bacteria</taxon>
        <taxon>Bacillati</taxon>
        <taxon>Cyanobacteriota</taxon>
        <taxon>Cyanophyceae</taxon>
        <taxon>Nostocales</taxon>
        <taxon>Tolypothrichaceae</taxon>
        <taxon>Tolypothrix</taxon>
    </lineage>
</organism>
<dbReference type="InterPro" id="IPR036873">
    <property type="entry name" value="Rhodanese-like_dom_sf"/>
</dbReference>
<dbReference type="RefSeq" id="WP_038073903.1">
    <property type="nucleotide sequence ID" value="NZ_JHEG04000001.1"/>
</dbReference>
<dbReference type="SMART" id="SM00450">
    <property type="entry name" value="RHOD"/>
    <property type="match status" value="1"/>
</dbReference>
<dbReference type="Proteomes" id="UP000029738">
    <property type="component" value="Unassembled WGS sequence"/>
</dbReference>
<keyword evidence="4" id="KW-1185">Reference proteome</keyword>
<dbReference type="SUPFAM" id="SSF52821">
    <property type="entry name" value="Rhodanese/Cell cycle control phosphatase"/>
    <property type="match status" value="1"/>
</dbReference>
<reference evidence="3" key="1">
    <citation type="journal article" date="2015" name="Genome Announc.">
        <title>Draft Genome Sequence of Tolypothrix boutellei Strain VB521301.</title>
        <authorList>
            <person name="Chandrababunaidu M.M."/>
            <person name="Singh D."/>
            <person name="Sen D."/>
            <person name="Bhan S."/>
            <person name="Das S."/>
            <person name="Gupta A."/>
            <person name="Adhikary S.P."/>
            <person name="Tripathy S."/>
        </authorList>
    </citation>
    <scope>NUCLEOTIDE SEQUENCE</scope>
    <source>
        <strain evidence="3">VB521301</strain>
    </source>
</reference>
<protein>
    <submittedName>
        <fullName evidence="2 3">Rhodanese</fullName>
    </submittedName>
</protein>
<proteinExistence type="predicted"/>
<dbReference type="PANTHER" id="PTHR43031:SF1">
    <property type="entry name" value="PYRIDINE NUCLEOTIDE-DISULPHIDE OXIDOREDUCTASE"/>
    <property type="match status" value="1"/>
</dbReference>
<feature type="domain" description="Rhodanese" evidence="1">
    <location>
        <begin position="25"/>
        <end position="113"/>
    </location>
</feature>
<dbReference type="InterPro" id="IPR001763">
    <property type="entry name" value="Rhodanese-like_dom"/>
</dbReference>
<evidence type="ECO:0000313" key="2">
    <source>
        <dbReference type="EMBL" id="KAF3886409.1"/>
    </source>
</evidence>
<comment type="caution">
    <text evidence="3">The sequence shown here is derived from an EMBL/GenBank/DDBJ whole genome shotgun (WGS) entry which is preliminary data.</text>
</comment>
<dbReference type="Pfam" id="PF00581">
    <property type="entry name" value="Rhodanese"/>
    <property type="match status" value="1"/>
</dbReference>
<reference evidence="2" key="2">
    <citation type="submission" date="2019-11" db="EMBL/GenBank/DDBJ databases">
        <title>Improved Assembly of Tolypothrix boutellei genome.</title>
        <authorList>
            <person name="Sarangi A.N."/>
            <person name="Mukherjee M."/>
            <person name="Ghosh S."/>
            <person name="Singh D."/>
            <person name="Das A."/>
            <person name="Kant S."/>
            <person name="Prusty A."/>
            <person name="Tripathy S."/>
        </authorList>
    </citation>
    <scope>NUCLEOTIDE SEQUENCE</scope>
    <source>
        <strain evidence="2">VB521301</strain>
    </source>
</reference>
<name>A0A0C1RDY4_9CYAN</name>
<evidence type="ECO:0000259" key="1">
    <source>
        <dbReference type="PROSITE" id="PS50206"/>
    </source>
</evidence>